<dbReference type="GO" id="GO:0007417">
    <property type="term" value="P:central nervous system development"/>
    <property type="evidence" value="ECO:0007669"/>
    <property type="project" value="TreeGrafter"/>
</dbReference>
<dbReference type="InterPro" id="IPR018378">
    <property type="entry name" value="C-type_lectin_CS"/>
</dbReference>
<dbReference type="FunFam" id="2.10.70.10:FF:000003">
    <property type="entry name" value="Versican core protein"/>
    <property type="match status" value="1"/>
</dbReference>
<dbReference type="CDD" id="cd00033">
    <property type="entry name" value="CCP"/>
    <property type="match status" value="1"/>
</dbReference>
<dbReference type="InterPro" id="IPR016186">
    <property type="entry name" value="C-type_lectin-like/link_sf"/>
</dbReference>
<dbReference type="Proteomes" id="UP001174136">
    <property type="component" value="Unassembled WGS sequence"/>
</dbReference>
<dbReference type="GO" id="GO:0001501">
    <property type="term" value="P:skeletal system development"/>
    <property type="evidence" value="ECO:0007669"/>
    <property type="project" value="TreeGrafter"/>
</dbReference>
<evidence type="ECO:0000256" key="6">
    <source>
        <dbReference type="ARBA" id="ARBA00023157"/>
    </source>
</evidence>
<dbReference type="GO" id="GO:0002052">
    <property type="term" value="P:positive regulation of neuroblast proliferation"/>
    <property type="evidence" value="ECO:0007669"/>
    <property type="project" value="TreeGrafter"/>
</dbReference>
<feature type="disulfide bond" evidence="8">
    <location>
        <begin position="259"/>
        <end position="302"/>
    </location>
</feature>
<keyword evidence="2" id="KW-0964">Secreted</keyword>
<dbReference type="GO" id="GO:0010001">
    <property type="term" value="P:glial cell differentiation"/>
    <property type="evidence" value="ECO:0007669"/>
    <property type="project" value="TreeGrafter"/>
</dbReference>
<dbReference type="SUPFAM" id="SSF56436">
    <property type="entry name" value="C-type lectin-like"/>
    <property type="match status" value="1"/>
</dbReference>
<keyword evidence="7" id="KW-0325">Glycoprotein</keyword>
<keyword evidence="3" id="KW-0272">Extracellular matrix</keyword>
<dbReference type="Gene3D" id="2.10.70.10">
    <property type="entry name" value="Complement Module, domain 1"/>
    <property type="match status" value="1"/>
</dbReference>
<dbReference type="PROSITE" id="PS50041">
    <property type="entry name" value="C_TYPE_LECTIN_2"/>
    <property type="match status" value="1"/>
</dbReference>
<keyword evidence="12" id="KW-1185">Reference proteome</keyword>
<comment type="caution">
    <text evidence="11">The sequence shown here is derived from an EMBL/GenBank/DDBJ whole genome shotgun (WGS) entry which is preliminary data.</text>
</comment>
<evidence type="ECO:0000313" key="12">
    <source>
        <dbReference type="Proteomes" id="UP001174136"/>
    </source>
</evidence>
<feature type="disulfide bond" evidence="8">
    <location>
        <begin position="288"/>
        <end position="315"/>
    </location>
</feature>
<dbReference type="AlphaFoldDB" id="A0AA47NYW4"/>
<organism evidence="11 12">
    <name type="scientific">Merluccius polli</name>
    <name type="common">Benguela hake</name>
    <name type="synonym">Merluccius cadenati</name>
    <dbReference type="NCBI Taxonomy" id="89951"/>
    <lineage>
        <taxon>Eukaryota</taxon>
        <taxon>Metazoa</taxon>
        <taxon>Chordata</taxon>
        <taxon>Craniata</taxon>
        <taxon>Vertebrata</taxon>
        <taxon>Euteleostomi</taxon>
        <taxon>Actinopterygii</taxon>
        <taxon>Neopterygii</taxon>
        <taxon>Teleostei</taxon>
        <taxon>Neoteleostei</taxon>
        <taxon>Acanthomorphata</taxon>
        <taxon>Zeiogadaria</taxon>
        <taxon>Gadariae</taxon>
        <taxon>Gadiformes</taxon>
        <taxon>Gadoidei</taxon>
        <taxon>Merlucciidae</taxon>
        <taxon>Merluccius</taxon>
    </lineage>
</organism>
<comment type="subcellular location">
    <subcellularLocation>
        <location evidence="1">Secreted</location>
        <location evidence="1">Extracellular space</location>
        <location evidence="1">Extracellular matrix</location>
    </subcellularLocation>
</comment>
<dbReference type="InterPro" id="IPR000436">
    <property type="entry name" value="Sushi_SCR_CCP_dom"/>
</dbReference>
<dbReference type="Gene3D" id="3.10.100.10">
    <property type="entry name" value="Mannose-Binding Protein A, subunit A"/>
    <property type="match status" value="1"/>
</dbReference>
<evidence type="ECO:0000256" key="1">
    <source>
        <dbReference type="ARBA" id="ARBA00004498"/>
    </source>
</evidence>
<dbReference type="PANTHER" id="PTHR22804:SF6">
    <property type="entry name" value="VERSICAN CORE PROTEIN"/>
    <property type="match status" value="1"/>
</dbReference>
<evidence type="ECO:0000259" key="10">
    <source>
        <dbReference type="PROSITE" id="PS50923"/>
    </source>
</evidence>
<feature type="domain" description="C-type lectin" evidence="9">
    <location>
        <begin position="139"/>
        <end position="253"/>
    </location>
</feature>
<keyword evidence="8" id="KW-0768">Sushi</keyword>
<dbReference type="GO" id="GO:0005615">
    <property type="term" value="C:extracellular space"/>
    <property type="evidence" value="ECO:0007669"/>
    <property type="project" value="TreeGrafter"/>
</dbReference>
<dbReference type="InterPro" id="IPR016187">
    <property type="entry name" value="CTDL_fold"/>
</dbReference>
<evidence type="ECO:0000256" key="2">
    <source>
        <dbReference type="ARBA" id="ARBA00022525"/>
    </source>
</evidence>
<dbReference type="PANTHER" id="PTHR22804">
    <property type="entry name" value="AGGRECAN/VERSICAN PROTEOGLYCAN"/>
    <property type="match status" value="1"/>
</dbReference>
<dbReference type="GO" id="GO:0045202">
    <property type="term" value="C:synapse"/>
    <property type="evidence" value="ECO:0007669"/>
    <property type="project" value="TreeGrafter"/>
</dbReference>
<keyword evidence="6 8" id="KW-1015">Disulfide bond</keyword>
<proteinExistence type="predicted"/>
<dbReference type="InterPro" id="IPR035976">
    <property type="entry name" value="Sushi/SCR/CCP_sf"/>
</dbReference>
<keyword evidence="4" id="KW-0732">Signal</keyword>
<dbReference type="EMBL" id="JAOPHQ010003722">
    <property type="protein sequence ID" value="KAK0141918.1"/>
    <property type="molecule type" value="Genomic_DNA"/>
</dbReference>
<reference evidence="11" key="1">
    <citation type="journal article" date="2023" name="Front. Mar. Sci.">
        <title>A new Merluccius polli reference genome to investigate the effects of global change in West African waters.</title>
        <authorList>
            <person name="Mateo J.L."/>
            <person name="Blanco-Fernandez C."/>
            <person name="Garcia-Vazquez E."/>
            <person name="Machado-Schiaffino G."/>
        </authorList>
    </citation>
    <scope>NUCLEOTIDE SEQUENCE</scope>
    <source>
        <strain evidence="11">C29</strain>
        <tissue evidence="11">Fin</tissue>
    </source>
</reference>
<sequence length="341" mass="39534">MKIRQILLVGPKNKRDILSNRLGNLAHRIKSKVLMLSAFISSRLDYCNALFTGLPKKTIEKLQLVQNSAAQLLMKTRNSIYLLLWLHCTGSLCPLDLVFKALNGLAPPYIQSLVSYVLSRALRSSETDTEMCGFGWTKFQSHCYKYFMQRRTWDAAERECRLHGSHLVSILSQEEQTYVNHLGHDYQWIGLNDKMFERDFRWTDGRPMQYEHWRPNQPDSFFQSGEDCVVMIWHEGGQWNDVPCNYHLTFTCKKGTVSCSQPPVVPDTQVFGVLRERYEINSLVRYHCKQGFIQRHAPTIRCRANGQWDVPKVTCMSGKYSGDWGCLGKSIYAIWFCIHSD</sequence>
<evidence type="ECO:0000313" key="11">
    <source>
        <dbReference type="EMBL" id="KAK0141918.1"/>
    </source>
</evidence>
<dbReference type="InterPro" id="IPR050691">
    <property type="entry name" value="Hyaluronan_bind_Proteoglycan"/>
</dbReference>
<name>A0AA47NYW4_MERPO</name>
<dbReference type="SUPFAM" id="SSF57535">
    <property type="entry name" value="Complement control module/SCR domain"/>
    <property type="match status" value="1"/>
</dbReference>
<feature type="domain" description="Sushi" evidence="10">
    <location>
        <begin position="257"/>
        <end position="317"/>
    </location>
</feature>
<evidence type="ECO:0000256" key="5">
    <source>
        <dbReference type="ARBA" id="ARBA00022737"/>
    </source>
</evidence>
<dbReference type="SMART" id="SM00034">
    <property type="entry name" value="CLECT"/>
    <property type="match status" value="1"/>
</dbReference>
<dbReference type="FunFam" id="3.10.100.10:FF:000003">
    <property type="entry name" value="Versican core protein"/>
    <property type="match status" value="1"/>
</dbReference>
<evidence type="ECO:0000256" key="7">
    <source>
        <dbReference type="ARBA" id="ARBA00023180"/>
    </source>
</evidence>
<dbReference type="SMART" id="SM00032">
    <property type="entry name" value="CCP"/>
    <property type="match status" value="1"/>
</dbReference>
<keyword evidence="5" id="KW-0677">Repeat</keyword>
<evidence type="ECO:0000256" key="3">
    <source>
        <dbReference type="ARBA" id="ARBA00022530"/>
    </source>
</evidence>
<dbReference type="PROSITE" id="PS50923">
    <property type="entry name" value="SUSHI"/>
    <property type="match status" value="1"/>
</dbReference>
<gene>
    <name evidence="11" type="primary">VCAN_1</name>
    <name evidence="11" type="ORF">N1851_020389</name>
</gene>
<dbReference type="InterPro" id="IPR001304">
    <property type="entry name" value="C-type_lectin-like"/>
</dbReference>
<evidence type="ECO:0000256" key="4">
    <source>
        <dbReference type="ARBA" id="ARBA00022729"/>
    </source>
</evidence>
<protein>
    <submittedName>
        <fullName evidence="11">Versican core protein</fullName>
    </submittedName>
</protein>
<dbReference type="Pfam" id="PF00059">
    <property type="entry name" value="Lectin_C"/>
    <property type="match status" value="1"/>
</dbReference>
<dbReference type="PROSITE" id="PS00615">
    <property type="entry name" value="C_TYPE_LECTIN_1"/>
    <property type="match status" value="1"/>
</dbReference>
<evidence type="ECO:0000256" key="8">
    <source>
        <dbReference type="PROSITE-ProRule" id="PRU00302"/>
    </source>
</evidence>
<evidence type="ECO:0000259" key="9">
    <source>
        <dbReference type="PROSITE" id="PS50041"/>
    </source>
</evidence>
<dbReference type="Pfam" id="PF00084">
    <property type="entry name" value="Sushi"/>
    <property type="match status" value="1"/>
</dbReference>
<dbReference type="GO" id="GO:0072534">
    <property type="term" value="C:perineuronal net"/>
    <property type="evidence" value="ECO:0007669"/>
    <property type="project" value="TreeGrafter"/>
</dbReference>
<accession>A0AA47NYW4</accession>